<dbReference type="GO" id="GO:0004519">
    <property type="term" value="F:endonuclease activity"/>
    <property type="evidence" value="ECO:0007669"/>
    <property type="project" value="InterPro"/>
</dbReference>
<gene>
    <name evidence="2" type="ORF">SU86_004980</name>
</gene>
<dbReference type="GO" id="GO:0009307">
    <property type="term" value="P:DNA restriction-modification system"/>
    <property type="evidence" value="ECO:0007669"/>
    <property type="project" value="InterPro"/>
</dbReference>
<sequence length="222" mass="25694">MSTKEIYRMVLKYLSDNATPAIKHRYRLKESIMKMGPAGFSFESYVGQILRHFGYKVKSIGAKMQGRCVIHEVDLALESENGKKWLVECKYHNFPGRYTGLKESLYTHARFLDLGEKFDNEMLVCNTKVSPEAITYATCIGQRILSWRFPQNMGLETMIEQKKLYPVTILGPSKKELYLLSENNIMIAKDLLDVDLYELAQKTRIPIKRLVFLQRLTNQIIG</sequence>
<dbReference type="EMBL" id="CP011097">
    <property type="protein sequence ID" value="AJZ76654.1"/>
    <property type="molecule type" value="Genomic_DNA"/>
</dbReference>
<evidence type="ECO:0000259" key="1">
    <source>
        <dbReference type="Pfam" id="PF04471"/>
    </source>
</evidence>
<dbReference type="InterPro" id="IPR007560">
    <property type="entry name" value="Restrct_endonuc_IV_Mrr"/>
</dbReference>
<dbReference type="GO" id="GO:0003677">
    <property type="term" value="F:DNA binding"/>
    <property type="evidence" value="ECO:0007669"/>
    <property type="project" value="InterPro"/>
</dbReference>
<proteinExistence type="predicted"/>
<reference evidence="2 3" key="1">
    <citation type="journal article" date="2016" name="Sci. Rep.">
        <title>A novel ammonia-oxidizing archaeon from wastewater treatment plant: Its enrichment, physiological and genomic characteristics.</title>
        <authorList>
            <person name="Li Y."/>
            <person name="Ding K."/>
            <person name="Wen X."/>
            <person name="Zhang B."/>
            <person name="Shen B."/>
            <person name="Yang Y."/>
        </authorList>
    </citation>
    <scope>NUCLEOTIDE SEQUENCE [LARGE SCALE GENOMIC DNA]</scope>
    <source>
        <strain evidence="2 3">SAT1</strain>
    </source>
</reference>
<dbReference type="InterPro" id="IPR011856">
    <property type="entry name" value="tRNA_endonuc-like_dom_sf"/>
</dbReference>
<accession>A0A3G1B3F3</accession>
<dbReference type="Proteomes" id="UP000266745">
    <property type="component" value="Chromosome"/>
</dbReference>
<protein>
    <recommendedName>
        <fullName evidence="1">Restriction endonuclease type IV Mrr domain-containing protein</fullName>
    </recommendedName>
</protein>
<feature type="domain" description="Restriction endonuclease type IV Mrr" evidence="1">
    <location>
        <begin position="39"/>
        <end position="138"/>
    </location>
</feature>
<evidence type="ECO:0000313" key="3">
    <source>
        <dbReference type="Proteomes" id="UP000266745"/>
    </source>
</evidence>
<dbReference type="InterPro" id="IPR011335">
    <property type="entry name" value="Restrct_endonuc-II-like"/>
</dbReference>
<dbReference type="Gene3D" id="3.40.1350.10">
    <property type="match status" value="1"/>
</dbReference>
<dbReference type="Pfam" id="PF04471">
    <property type="entry name" value="Mrr_cat"/>
    <property type="match status" value="1"/>
</dbReference>
<dbReference type="AlphaFoldDB" id="A0A3G1B3F3"/>
<dbReference type="SUPFAM" id="SSF52980">
    <property type="entry name" value="Restriction endonuclease-like"/>
    <property type="match status" value="1"/>
</dbReference>
<dbReference type="KEGG" id="tah:SU86_004980"/>
<organism evidence="2 3">
    <name type="scientific">Candidatus Nitrosotenuis cloacae</name>
    <dbReference type="NCBI Taxonomy" id="1603555"/>
    <lineage>
        <taxon>Archaea</taxon>
        <taxon>Nitrososphaerota</taxon>
        <taxon>Candidatus Nitrosotenuis</taxon>
    </lineage>
</organism>
<name>A0A3G1B3F3_9ARCH</name>
<evidence type="ECO:0000313" key="2">
    <source>
        <dbReference type="EMBL" id="AJZ76654.1"/>
    </source>
</evidence>
<keyword evidence="3" id="KW-1185">Reference proteome</keyword>